<evidence type="ECO:0000313" key="3">
    <source>
        <dbReference type="EMBL" id="CAD9859607.1"/>
    </source>
</evidence>
<feature type="chain" id="PRO_5031319955" evidence="2">
    <location>
        <begin position="22"/>
        <end position="220"/>
    </location>
</feature>
<feature type="transmembrane region" description="Helical" evidence="1">
    <location>
        <begin position="73"/>
        <end position="93"/>
    </location>
</feature>
<proteinExistence type="predicted"/>
<gene>
    <name evidence="3" type="ORF">FJAP1339_LOCUS2126</name>
</gene>
<feature type="transmembrane region" description="Helical" evidence="1">
    <location>
        <begin position="161"/>
        <end position="180"/>
    </location>
</feature>
<organism evidence="3">
    <name type="scientific">Fibrocapsa japonica</name>
    <dbReference type="NCBI Taxonomy" id="94617"/>
    <lineage>
        <taxon>Eukaryota</taxon>
        <taxon>Sar</taxon>
        <taxon>Stramenopiles</taxon>
        <taxon>Ochrophyta</taxon>
        <taxon>Raphidophyceae</taxon>
        <taxon>Chattonellales</taxon>
        <taxon>Chattonellaceae</taxon>
        <taxon>Fibrocapsa</taxon>
    </lineage>
</organism>
<accession>A0A7S2UWV4</accession>
<protein>
    <submittedName>
        <fullName evidence="3">Uncharacterized protein</fullName>
    </submittedName>
</protein>
<keyword evidence="1" id="KW-1133">Transmembrane helix</keyword>
<feature type="signal peptide" evidence="2">
    <location>
        <begin position="1"/>
        <end position="21"/>
    </location>
</feature>
<name>A0A7S2UWV4_9STRA</name>
<keyword evidence="1" id="KW-0472">Membrane</keyword>
<reference evidence="3" key="1">
    <citation type="submission" date="2021-01" db="EMBL/GenBank/DDBJ databases">
        <authorList>
            <person name="Corre E."/>
            <person name="Pelletier E."/>
            <person name="Niang G."/>
            <person name="Scheremetjew M."/>
            <person name="Finn R."/>
            <person name="Kale V."/>
            <person name="Holt S."/>
            <person name="Cochrane G."/>
            <person name="Meng A."/>
            <person name="Brown T."/>
            <person name="Cohen L."/>
        </authorList>
    </citation>
    <scope>NUCLEOTIDE SEQUENCE</scope>
    <source>
        <strain evidence="3">CCMP1661</strain>
    </source>
</reference>
<dbReference type="AlphaFoldDB" id="A0A7S2UWV4"/>
<keyword evidence="1" id="KW-0812">Transmembrane</keyword>
<dbReference type="EMBL" id="HBHR01004440">
    <property type="protein sequence ID" value="CAD9859607.1"/>
    <property type="molecule type" value="Transcribed_RNA"/>
</dbReference>
<sequence>MLLGACLYLSALLWLAVAAEALDLVVLLPTDPPTGPNCVSCEVSAQAKPCTLCPGIDKMATLAVVAEQVGFDILVLTLTTITACWAIVTHLLLGGSTNGGLVLLWAWERSVALTSLALETVGLKGLKGPCYPLLDVYVFPNEHEAISSCSMTRSETMLVNAYALDWIWVVGAAFALVNVLRMTRVWLGDDRICLVAIAKLARLLPAEATHALNHSVRASS</sequence>
<evidence type="ECO:0000256" key="2">
    <source>
        <dbReference type="SAM" id="SignalP"/>
    </source>
</evidence>
<evidence type="ECO:0000256" key="1">
    <source>
        <dbReference type="SAM" id="Phobius"/>
    </source>
</evidence>
<keyword evidence="2" id="KW-0732">Signal</keyword>